<organism evidence="2 3">
    <name type="scientific">Dictyostelium discoideum</name>
    <name type="common">Social amoeba</name>
    <dbReference type="NCBI Taxonomy" id="44689"/>
    <lineage>
        <taxon>Eukaryota</taxon>
        <taxon>Amoebozoa</taxon>
        <taxon>Evosea</taxon>
        <taxon>Eumycetozoa</taxon>
        <taxon>Dictyostelia</taxon>
        <taxon>Dictyosteliales</taxon>
        <taxon>Dictyosteliaceae</taxon>
        <taxon>Dictyostelium</taxon>
    </lineage>
</organism>
<dbReference type="PaxDb" id="44689-DDB0189124"/>
<proteinExistence type="predicted"/>
<accession>Q54FG8</accession>
<comment type="caution">
    <text evidence="2">The sequence shown here is derived from an EMBL/GenBank/DDBJ whole genome shotgun (WGS) entry which is preliminary data.</text>
</comment>
<dbReference type="GeneID" id="8627870"/>
<feature type="coiled-coil region" evidence="1">
    <location>
        <begin position="5"/>
        <end position="32"/>
    </location>
</feature>
<dbReference type="SMR" id="Q54FG8"/>
<keyword evidence="1" id="KW-0175">Coiled coil</keyword>
<reference evidence="2 3" key="1">
    <citation type="journal article" date="2005" name="Nature">
        <title>The genome of the social amoeba Dictyostelium discoideum.</title>
        <authorList>
            <consortium name="The Dictyostelium discoideum Sequencing Consortium"/>
            <person name="Eichinger L."/>
            <person name="Pachebat J.A."/>
            <person name="Glockner G."/>
            <person name="Rajandream M.A."/>
            <person name="Sucgang R."/>
            <person name="Berriman M."/>
            <person name="Song J."/>
            <person name="Olsen R."/>
            <person name="Szafranski K."/>
            <person name="Xu Q."/>
            <person name="Tunggal B."/>
            <person name="Kummerfeld S."/>
            <person name="Madera M."/>
            <person name="Konfortov B.A."/>
            <person name="Rivero F."/>
            <person name="Bankier A.T."/>
            <person name="Lehmann R."/>
            <person name="Hamlin N."/>
            <person name="Davies R."/>
            <person name="Gaudet P."/>
            <person name="Fey P."/>
            <person name="Pilcher K."/>
            <person name="Chen G."/>
            <person name="Saunders D."/>
            <person name="Sodergren E."/>
            <person name="Davis P."/>
            <person name="Kerhornou A."/>
            <person name="Nie X."/>
            <person name="Hall N."/>
            <person name="Anjard C."/>
            <person name="Hemphill L."/>
            <person name="Bason N."/>
            <person name="Farbrother P."/>
            <person name="Desany B."/>
            <person name="Just E."/>
            <person name="Morio T."/>
            <person name="Rost R."/>
            <person name="Churcher C."/>
            <person name="Cooper J."/>
            <person name="Haydock S."/>
            <person name="van Driessche N."/>
            <person name="Cronin A."/>
            <person name="Goodhead I."/>
            <person name="Muzny D."/>
            <person name="Mourier T."/>
            <person name="Pain A."/>
            <person name="Lu M."/>
            <person name="Harper D."/>
            <person name="Lindsay R."/>
            <person name="Hauser H."/>
            <person name="James K."/>
            <person name="Quiles M."/>
            <person name="Madan Babu M."/>
            <person name="Saito T."/>
            <person name="Buchrieser C."/>
            <person name="Wardroper A."/>
            <person name="Felder M."/>
            <person name="Thangavelu M."/>
            <person name="Johnson D."/>
            <person name="Knights A."/>
            <person name="Loulseged H."/>
            <person name="Mungall K."/>
            <person name="Oliver K."/>
            <person name="Price C."/>
            <person name="Quail M.A."/>
            <person name="Urushihara H."/>
            <person name="Hernandez J."/>
            <person name="Rabbinowitsch E."/>
            <person name="Steffen D."/>
            <person name="Sanders M."/>
            <person name="Ma J."/>
            <person name="Kohara Y."/>
            <person name="Sharp S."/>
            <person name="Simmonds M."/>
            <person name="Spiegler S."/>
            <person name="Tivey A."/>
            <person name="Sugano S."/>
            <person name="White B."/>
            <person name="Walker D."/>
            <person name="Woodward J."/>
            <person name="Winckler T."/>
            <person name="Tanaka Y."/>
            <person name="Shaulsky G."/>
            <person name="Schleicher M."/>
            <person name="Weinstock G."/>
            <person name="Rosenthal A."/>
            <person name="Cox E.C."/>
            <person name="Chisholm R.L."/>
            <person name="Gibbs R."/>
            <person name="Loomis W.F."/>
            <person name="Platzer M."/>
            <person name="Kay R.R."/>
            <person name="Williams J."/>
            <person name="Dear P.H."/>
            <person name="Noegel A.A."/>
            <person name="Barrell B."/>
            <person name="Kuspa A."/>
        </authorList>
    </citation>
    <scope>NUCLEOTIDE SEQUENCE [LARGE SCALE GENOMIC DNA]</scope>
    <source>
        <strain evidence="2 3">AX4</strain>
    </source>
</reference>
<sequence>MSDNNIDYKKAYEELLEKVKELQKKEKERSIRHLIDNGIPKYIITSTSQSSSNHD</sequence>
<dbReference type="KEGG" id="ddi:DDB_G0290867"/>
<dbReference type="AlphaFoldDB" id="Q54FG8"/>
<name>Q54FG8_DICDI</name>
<protein>
    <submittedName>
        <fullName evidence="2">Uncharacterized protein</fullName>
    </submittedName>
</protein>
<dbReference type="InParanoid" id="Q54FG8"/>
<gene>
    <name evidence="2" type="ORF">DDB_G0290867</name>
</gene>
<dbReference type="RefSeq" id="XP_635503.1">
    <property type="nucleotide sequence ID" value="XM_630411.1"/>
</dbReference>
<evidence type="ECO:0000313" key="2">
    <source>
        <dbReference type="EMBL" id="EAL61998.1"/>
    </source>
</evidence>
<evidence type="ECO:0000256" key="1">
    <source>
        <dbReference type="SAM" id="Coils"/>
    </source>
</evidence>
<dbReference type="Proteomes" id="UP000002195">
    <property type="component" value="Unassembled WGS sequence"/>
</dbReference>
<dbReference type="HOGENOM" id="CLU_3036390_0_0_1"/>
<dbReference type="EMBL" id="AAFI02000171">
    <property type="protein sequence ID" value="EAL61998.1"/>
    <property type="molecule type" value="Genomic_DNA"/>
</dbReference>
<evidence type="ECO:0000313" key="3">
    <source>
        <dbReference type="Proteomes" id="UP000002195"/>
    </source>
</evidence>
<keyword evidence="3" id="KW-1185">Reference proteome</keyword>